<gene>
    <name evidence="1" type="ORF">Adt_28921</name>
</gene>
<accession>A0ABD1RXX5</accession>
<dbReference type="Proteomes" id="UP001604336">
    <property type="component" value="Unassembled WGS sequence"/>
</dbReference>
<evidence type="ECO:0000313" key="2">
    <source>
        <dbReference type="Proteomes" id="UP001604336"/>
    </source>
</evidence>
<organism evidence="1 2">
    <name type="scientific">Abeliophyllum distichum</name>
    <dbReference type="NCBI Taxonomy" id="126358"/>
    <lineage>
        <taxon>Eukaryota</taxon>
        <taxon>Viridiplantae</taxon>
        <taxon>Streptophyta</taxon>
        <taxon>Embryophyta</taxon>
        <taxon>Tracheophyta</taxon>
        <taxon>Spermatophyta</taxon>
        <taxon>Magnoliopsida</taxon>
        <taxon>eudicotyledons</taxon>
        <taxon>Gunneridae</taxon>
        <taxon>Pentapetalae</taxon>
        <taxon>asterids</taxon>
        <taxon>lamiids</taxon>
        <taxon>Lamiales</taxon>
        <taxon>Oleaceae</taxon>
        <taxon>Forsythieae</taxon>
        <taxon>Abeliophyllum</taxon>
    </lineage>
</organism>
<comment type="caution">
    <text evidence="1">The sequence shown here is derived from an EMBL/GenBank/DDBJ whole genome shotgun (WGS) entry which is preliminary data.</text>
</comment>
<keyword evidence="2" id="KW-1185">Reference proteome</keyword>
<dbReference type="AlphaFoldDB" id="A0ABD1RXX5"/>
<reference evidence="2" key="1">
    <citation type="submission" date="2024-07" db="EMBL/GenBank/DDBJ databases">
        <title>Two chromosome-level genome assemblies of Korean endemic species Abeliophyllum distichum and Forsythia ovata (Oleaceae).</title>
        <authorList>
            <person name="Jang H."/>
        </authorList>
    </citation>
    <scope>NUCLEOTIDE SEQUENCE [LARGE SCALE GENOMIC DNA]</scope>
</reference>
<sequence>MATSQLKHKYPVFLSPLLENQDFKDFWYHKLMKNKNFETFPGHGILIRFAALELIGKFSSNYHQVSYLLKNLEGSLWYFQSKSSQYYEELSKILLSLLQEVRVFFAFPKQQVSNSTTYNPPDEIVGLFIDFSSKF</sequence>
<dbReference type="EMBL" id="JBFOLK010000008">
    <property type="protein sequence ID" value="KAL2493293.1"/>
    <property type="molecule type" value="Genomic_DNA"/>
</dbReference>
<name>A0ABD1RXX5_9LAMI</name>
<proteinExistence type="predicted"/>
<protein>
    <submittedName>
        <fullName evidence="1">Late blight resistance proteinR1B-17</fullName>
    </submittedName>
</protein>
<evidence type="ECO:0000313" key="1">
    <source>
        <dbReference type="EMBL" id="KAL2493293.1"/>
    </source>
</evidence>